<dbReference type="EMBL" id="CM007385">
    <property type="protein sequence ID" value="ONK67715.1"/>
    <property type="molecule type" value="Genomic_DNA"/>
</dbReference>
<name>A0A5P1ENX4_ASPOF</name>
<keyword evidence="1" id="KW-0521">NADP</keyword>
<dbReference type="InterPro" id="IPR020904">
    <property type="entry name" value="Sc_DH/Rdtase_CS"/>
</dbReference>
<dbReference type="PRINTS" id="PR00080">
    <property type="entry name" value="SDRFAMILY"/>
</dbReference>
<comment type="similarity">
    <text evidence="3">Belongs to the short-chain dehydrogenases/reductases (SDR) family. SDR65C subfamily.</text>
</comment>
<evidence type="ECO:0000313" key="8">
    <source>
        <dbReference type="EMBL" id="ONK67715.1"/>
    </source>
</evidence>
<dbReference type="PRINTS" id="PR00081">
    <property type="entry name" value="GDHRDH"/>
</dbReference>
<dbReference type="GO" id="GO:0016491">
    <property type="term" value="F:oxidoreductase activity"/>
    <property type="evidence" value="ECO:0007669"/>
    <property type="project" value="UniProtKB-KW"/>
</dbReference>
<dbReference type="OrthoDB" id="417891at2759"/>
<gene>
    <name evidence="8" type="ORF">A4U43_C05F2970</name>
</gene>
<evidence type="ECO:0000256" key="7">
    <source>
        <dbReference type="ARBA" id="ARBA00069361"/>
    </source>
</evidence>
<dbReference type="InterPro" id="IPR002347">
    <property type="entry name" value="SDR_fam"/>
</dbReference>
<dbReference type="AlphaFoldDB" id="A0A5P1ENX4"/>
<comment type="catalytic activity">
    <reaction evidence="4">
        <text>(10bS,4aR)-noroxomaritidine + NADPH + H(+) = (10bS,4aR)-oxomaritidine + NADP(+)</text>
        <dbReference type="Rhea" id="RHEA:63200"/>
        <dbReference type="ChEBI" id="CHEBI:15378"/>
        <dbReference type="ChEBI" id="CHEBI:57783"/>
        <dbReference type="ChEBI" id="CHEBI:58349"/>
        <dbReference type="ChEBI" id="CHEBI:133996"/>
        <dbReference type="ChEBI" id="CHEBI:146209"/>
    </reaction>
    <physiologicalReaction direction="left-to-right" evidence="4">
        <dbReference type="Rhea" id="RHEA:63201"/>
    </physiologicalReaction>
</comment>
<evidence type="ECO:0000256" key="1">
    <source>
        <dbReference type="ARBA" id="ARBA00022857"/>
    </source>
</evidence>
<comment type="function">
    <text evidence="6">In the Amaryllidaceae alkaloids biosynthesic pathway, catalyzes the conversion of noroxomaritidine to oxomaritidine, a precursor of haemanthamine- and crinamine-type alkaloids, promising anticancer agents. Can also, to some extent, catalyze the condensation of 3,4-dihydroxybenzaldehyde (3,4-DHBA) and tyramine to produce norbelladine, and of isovanillin and tyramine to produce 4'-O-methylnorbelladine.</text>
</comment>
<dbReference type="InterPro" id="IPR045000">
    <property type="entry name" value="TR"/>
</dbReference>
<dbReference type="SUPFAM" id="SSF51735">
    <property type="entry name" value="NAD(P)-binding Rossmann-fold domains"/>
    <property type="match status" value="1"/>
</dbReference>
<organism evidence="8 9">
    <name type="scientific">Asparagus officinalis</name>
    <name type="common">Garden asparagus</name>
    <dbReference type="NCBI Taxonomy" id="4686"/>
    <lineage>
        <taxon>Eukaryota</taxon>
        <taxon>Viridiplantae</taxon>
        <taxon>Streptophyta</taxon>
        <taxon>Embryophyta</taxon>
        <taxon>Tracheophyta</taxon>
        <taxon>Spermatophyta</taxon>
        <taxon>Magnoliopsida</taxon>
        <taxon>Liliopsida</taxon>
        <taxon>Asparagales</taxon>
        <taxon>Asparagaceae</taxon>
        <taxon>Asparagoideae</taxon>
        <taxon>Asparagus</taxon>
    </lineage>
</organism>
<dbReference type="Proteomes" id="UP000243459">
    <property type="component" value="Chromosome 5"/>
</dbReference>
<evidence type="ECO:0000256" key="3">
    <source>
        <dbReference type="ARBA" id="ARBA00025714"/>
    </source>
</evidence>
<dbReference type="InterPro" id="IPR036291">
    <property type="entry name" value="NAD(P)-bd_dom_sf"/>
</dbReference>
<keyword evidence="9" id="KW-1185">Reference proteome</keyword>
<dbReference type="FunFam" id="3.40.50.720:FF:000084">
    <property type="entry name" value="Short-chain dehydrogenase reductase"/>
    <property type="match status" value="1"/>
</dbReference>
<dbReference type="PROSITE" id="PS00061">
    <property type="entry name" value="ADH_SHORT"/>
    <property type="match status" value="1"/>
</dbReference>
<comment type="catalytic activity">
    <reaction evidence="5">
        <text>(10bR,4aS)-noroxomaritidine + NADPH + H(+) = (10bR,4aS)-oxomaritidine + NADP(+)</text>
        <dbReference type="Rhea" id="RHEA:63196"/>
        <dbReference type="ChEBI" id="CHEBI:15378"/>
        <dbReference type="ChEBI" id="CHEBI:57783"/>
        <dbReference type="ChEBI" id="CHEBI:58349"/>
        <dbReference type="ChEBI" id="CHEBI:133995"/>
        <dbReference type="ChEBI" id="CHEBI:146208"/>
    </reaction>
    <physiologicalReaction direction="left-to-right" evidence="5">
        <dbReference type="Rhea" id="RHEA:63197"/>
    </physiologicalReaction>
</comment>
<dbReference type="OMA" id="LETMFFM"/>
<protein>
    <recommendedName>
        <fullName evidence="7">Noroxomaritidine/norcraugsodine reductase</fullName>
    </recommendedName>
</protein>
<dbReference type="Gene3D" id="3.40.50.720">
    <property type="entry name" value="NAD(P)-binding Rossmann-like Domain"/>
    <property type="match status" value="1"/>
</dbReference>
<accession>A0A5P1ENX4</accession>
<keyword evidence="2" id="KW-0560">Oxidoreductase</keyword>
<evidence type="ECO:0000313" key="9">
    <source>
        <dbReference type="Proteomes" id="UP000243459"/>
    </source>
</evidence>
<evidence type="ECO:0000256" key="2">
    <source>
        <dbReference type="ARBA" id="ARBA00023002"/>
    </source>
</evidence>
<evidence type="ECO:0000256" key="5">
    <source>
        <dbReference type="ARBA" id="ARBA00052456"/>
    </source>
</evidence>
<dbReference type="PANTHER" id="PTHR42898">
    <property type="entry name" value="TROPINONE REDUCTASE"/>
    <property type="match status" value="1"/>
</dbReference>
<proteinExistence type="inferred from homology"/>
<dbReference type="Pfam" id="PF13561">
    <property type="entry name" value="adh_short_C2"/>
    <property type="match status" value="1"/>
</dbReference>
<sequence length="260" mass="27768">MAAEIISNVNERWSLKGATALVTGGTSGIGYAIVEELFGFGATVYTCSENEEQLKKCLGKWQSMKFPVHGSVCDVSCRAQREKMMEEVSSLFNGKLDILVNNAGTFILKPFVDVNVEDYSLIMSTNFESGFHLSQLAYPLLKASKAGAVVFLSSIAGVLGVPSMSMYSVSKGAIVQLTKSLASEWAKDNIRINSIAPGIIETPMTESLDDLKSSEASKTPLKRNGQPKEVASLAAFLCLPAASYISGQTICVDGARTVSA</sequence>
<reference evidence="9" key="1">
    <citation type="journal article" date="2017" name="Nat. Commun.">
        <title>The asparagus genome sheds light on the origin and evolution of a young Y chromosome.</title>
        <authorList>
            <person name="Harkess A."/>
            <person name="Zhou J."/>
            <person name="Xu C."/>
            <person name="Bowers J.E."/>
            <person name="Van der Hulst R."/>
            <person name="Ayyampalayam S."/>
            <person name="Mercati F."/>
            <person name="Riccardi P."/>
            <person name="McKain M.R."/>
            <person name="Kakrana A."/>
            <person name="Tang H."/>
            <person name="Ray J."/>
            <person name="Groenendijk J."/>
            <person name="Arikit S."/>
            <person name="Mathioni S.M."/>
            <person name="Nakano M."/>
            <person name="Shan H."/>
            <person name="Telgmann-Rauber A."/>
            <person name="Kanno A."/>
            <person name="Yue Z."/>
            <person name="Chen H."/>
            <person name="Li W."/>
            <person name="Chen Y."/>
            <person name="Xu X."/>
            <person name="Zhang Y."/>
            <person name="Luo S."/>
            <person name="Chen H."/>
            <person name="Gao J."/>
            <person name="Mao Z."/>
            <person name="Pires J.C."/>
            <person name="Luo M."/>
            <person name="Kudrna D."/>
            <person name="Wing R.A."/>
            <person name="Meyers B.C."/>
            <person name="Yi K."/>
            <person name="Kong H."/>
            <person name="Lavrijsen P."/>
            <person name="Sunseri F."/>
            <person name="Falavigna A."/>
            <person name="Ye Y."/>
            <person name="Leebens-Mack J.H."/>
            <person name="Chen G."/>
        </authorList>
    </citation>
    <scope>NUCLEOTIDE SEQUENCE [LARGE SCALE GENOMIC DNA]</scope>
    <source>
        <strain evidence="9">cv. DH0086</strain>
    </source>
</reference>
<dbReference type="Gramene" id="ONK67715">
    <property type="protein sequence ID" value="ONK67715"/>
    <property type="gene ID" value="A4U43_C05F2970"/>
</dbReference>
<dbReference type="PANTHER" id="PTHR42898:SF6">
    <property type="entry name" value="NADP-DEPENDENT MANNITOL DEHYDROGENASE"/>
    <property type="match status" value="1"/>
</dbReference>
<evidence type="ECO:0000256" key="6">
    <source>
        <dbReference type="ARBA" id="ARBA00055943"/>
    </source>
</evidence>
<evidence type="ECO:0000256" key="4">
    <source>
        <dbReference type="ARBA" id="ARBA00050958"/>
    </source>
</evidence>